<evidence type="ECO:0000313" key="2">
    <source>
        <dbReference type="Proteomes" id="UP000294656"/>
    </source>
</evidence>
<organism evidence="1 2">
    <name type="scientific">Marinomonas balearica</name>
    <dbReference type="NCBI Taxonomy" id="491947"/>
    <lineage>
        <taxon>Bacteria</taxon>
        <taxon>Pseudomonadati</taxon>
        <taxon>Pseudomonadota</taxon>
        <taxon>Gammaproteobacteria</taxon>
        <taxon>Oceanospirillales</taxon>
        <taxon>Oceanospirillaceae</taxon>
        <taxon>Marinomonas</taxon>
    </lineage>
</organism>
<dbReference type="CDD" id="cd19166">
    <property type="entry name" value="HemeO-bac"/>
    <property type="match status" value="1"/>
</dbReference>
<protein>
    <submittedName>
        <fullName evidence="1">Heme oxygenase</fullName>
    </submittedName>
</protein>
<dbReference type="GO" id="GO:0006788">
    <property type="term" value="P:heme oxidation"/>
    <property type="evidence" value="ECO:0007669"/>
    <property type="project" value="InterPro"/>
</dbReference>
<name>A0A4R6M7Y3_9GAMM</name>
<proteinExistence type="predicted"/>
<reference evidence="1 2" key="1">
    <citation type="submission" date="2019-03" db="EMBL/GenBank/DDBJ databases">
        <title>Genomic Encyclopedia of Type Strains, Phase III (KMG-III): the genomes of soil and plant-associated and newly described type strains.</title>
        <authorList>
            <person name="Whitman W."/>
        </authorList>
    </citation>
    <scope>NUCLEOTIDE SEQUENCE [LARGE SCALE GENOMIC DNA]</scope>
    <source>
        <strain evidence="1 2">CECT 7378</strain>
    </source>
</reference>
<sequence>METIQEKPETLTFAKKLKFSTRTNHDSVDQLVMQSAPFLNNINYAKFLRLQHIFHLSVAPFYQNDVLQDWFPGLADLPRLSAVESDLKDLGLEPNVSSYQLATVSNLFQAIGWLYCAEGSNIGAAFLYKETQKLNFDAEHGAKHLAAHPEGRAPHWRKFVAQLDALNLTEEQESEAVKGATEAFAFYKKTLISLEESEAVKGATEAFAFYKKTLISLED</sequence>
<evidence type="ECO:0000313" key="1">
    <source>
        <dbReference type="EMBL" id="TDO97527.1"/>
    </source>
</evidence>
<keyword evidence="2" id="KW-1185">Reference proteome</keyword>
<dbReference type="Proteomes" id="UP000294656">
    <property type="component" value="Unassembled WGS sequence"/>
</dbReference>
<accession>A0A4R6M7Y3</accession>
<dbReference type="SUPFAM" id="SSF48613">
    <property type="entry name" value="Heme oxygenase-like"/>
    <property type="match status" value="1"/>
</dbReference>
<dbReference type="AlphaFoldDB" id="A0A4R6M7Y3"/>
<gene>
    <name evidence="1" type="ORF">DFP79_2348</name>
</gene>
<dbReference type="Gene3D" id="1.20.910.10">
    <property type="entry name" value="Heme oxygenase-like"/>
    <property type="match status" value="1"/>
</dbReference>
<dbReference type="InterPro" id="IPR016053">
    <property type="entry name" value="Haem_Oase-like"/>
</dbReference>
<comment type="caution">
    <text evidence="1">The sequence shown here is derived from an EMBL/GenBank/DDBJ whole genome shotgun (WGS) entry which is preliminary data.</text>
</comment>
<dbReference type="RefSeq" id="WP_243730255.1">
    <property type="nucleotide sequence ID" value="NZ_SNXC01000012.1"/>
</dbReference>
<dbReference type="GO" id="GO:0004392">
    <property type="term" value="F:heme oxygenase (decyclizing) activity"/>
    <property type="evidence" value="ECO:0007669"/>
    <property type="project" value="InterPro"/>
</dbReference>
<dbReference type="InterPro" id="IPR016084">
    <property type="entry name" value="Haem_Oase-like_multi-hlx"/>
</dbReference>
<dbReference type="Pfam" id="PF01126">
    <property type="entry name" value="Heme_oxygenase"/>
    <property type="match status" value="1"/>
</dbReference>
<dbReference type="EMBL" id="SNXC01000012">
    <property type="protein sequence ID" value="TDO97527.1"/>
    <property type="molecule type" value="Genomic_DNA"/>
</dbReference>